<dbReference type="InterPro" id="IPR025272">
    <property type="entry name" value="SocA_Panacea"/>
</dbReference>
<comment type="caution">
    <text evidence="2">The sequence shown here is derived from an EMBL/GenBank/DDBJ whole genome shotgun (WGS) entry which is preliminary data.</text>
</comment>
<reference evidence="2 3" key="1">
    <citation type="submission" date="2018-11" db="EMBL/GenBank/DDBJ databases">
        <title>Draft genome sequences of proposed Pectobacterium aquaticum sp. nov. isolated in France from fresh water.</title>
        <authorList>
            <person name="Pedron J."/>
            <person name="Barny M.A."/>
        </authorList>
    </citation>
    <scope>NUCLEOTIDE SEQUENCE [LARGE SCALE GENOMIC DNA]</scope>
    <source>
        <strain evidence="2 3">A127-S21-F16</strain>
    </source>
</reference>
<protein>
    <submittedName>
        <fullName evidence="2">DUF4065 domain-containing protein</fullName>
    </submittedName>
</protein>
<proteinExistence type="predicted"/>
<feature type="domain" description="Antitoxin SocA-like Panacea" evidence="1">
    <location>
        <begin position="28"/>
        <end position="127"/>
    </location>
</feature>
<accession>A0AA93AIL8</accession>
<dbReference type="Proteomes" id="UP000256540">
    <property type="component" value="Unassembled WGS sequence"/>
</dbReference>
<dbReference type="AlphaFoldDB" id="A0AA93AIL8"/>
<evidence type="ECO:0000313" key="3">
    <source>
        <dbReference type="Proteomes" id="UP000256540"/>
    </source>
</evidence>
<dbReference type="RefSeq" id="WP_116167225.1">
    <property type="nucleotide sequence ID" value="NZ_QHJS02000094.1"/>
</dbReference>
<dbReference type="Pfam" id="PF13274">
    <property type="entry name" value="SocA_Panacea"/>
    <property type="match status" value="1"/>
</dbReference>
<sequence>MYSSEQLANKFIELGISTGNLITPMQAQKLTYIAHGISLGHSGIKLLDEPVCAWRYGPVIPSLYHALKHHGSEGIHRPVPDSAFFFAPPPELEEYANNVVNLVHKTYARYSGQTLSEFTHRTGTPWQRTYAAGESIIDDQLIKDYYQRLMAKDPACIGL</sequence>
<dbReference type="EMBL" id="QHJS02000094">
    <property type="protein sequence ID" value="RRO12250.1"/>
    <property type="molecule type" value="Genomic_DNA"/>
</dbReference>
<name>A0AA93AIL8_9GAMM</name>
<evidence type="ECO:0000259" key="1">
    <source>
        <dbReference type="Pfam" id="PF13274"/>
    </source>
</evidence>
<organism evidence="2 3">
    <name type="scientific">Pectobacterium aquaticum</name>
    <dbReference type="NCBI Taxonomy" id="2204145"/>
    <lineage>
        <taxon>Bacteria</taxon>
        <taxon>Pseudomonadati</taxon>
        <taxon>Pseudomonadota</taxon>
        <taxon>Gammaproteobacteria</taxon>
        <taxon>Enterobacterales</taxon>
        <taxon>Pectobacteriaceae</taxon>
        <taxon>Pectobacterium</taxon>
    </lineage>
</organism>
<gene>
    <name evidence="2" type="ORF">DMB84_019570</name>
</gene>
<evidence type="ECO:0000313" key="2">
    <source>
        <dbReference type="EMBL" id="RRO12250.1"/>
    </source>
</evidence>